<dbReference type="EMBL" id="BIFR01000001">
    <property type="protein sequence ID" value="GCE12280.1"/>
    <property type="molecule type" value="Genomic_DNA"/>
</dbReference>
<evidence type="ECO:0008006" key="3">
    <source>
        <dbReference type="Google" id="ProtNLM"/>
    </source>
</evidence>
<gene>
    <name evidence="1" type="ORF">KTT_21390</name>
</gene>
<dbReference type="InterPro" id="IPR016024">
    <property type="entry name" value="ARM-type_fold"/>
</dbReference>
<evidence type="ECO:0000313" key="2">
    <source>
        <dbReference type="Proteomes" id="UP000287352"/>
    </source>
</evidence>
<comment type="caution">
    <text evidence="1">The sequence shown here is derived from an EMBL/GenBank/DDBJ whole genome shotgun (WGS) entry which is preliminary data.</text>
</comment>
<dbReference type="AlphaFoldDB" id="A0A401ZZI8"/>
<accession>A0A401ZZI8</accession>
<name>A0A401ZZI8_9CHLR</name>
<keyword evidence="2" id="KW-1185">Reference proteome</keyword>
<proteinExistence type="predicted"/>
<sequence>MFSLEQRLRQVPWATLRHAYGSAEDTPQHLLDLLSDEDEIRNGALDRLWASICHQGSVYEASCAAVPFLIEILQQVSGTVKASILALLAGVAHTEWYAKRSQRGLTMNQDGASSYHEWWSFESFLQKDGNIYHQPEWLVKAHKLVGEGMPVYLTLLHTLDKEIVSSILDLLAGYREFQTELVPELIALYTRVNDYPLQCSILECLSALLDVDAPEWSLYHRYIVDQDAPPRLRFTAAESLAWYQPQSISSVTVALLTDILLTCSLQPGQQGFEGTYWSDLTLGTFIHALRALCRLEPSLATQALSRVLSTAASGWIILDAIRVAEALLDVAFFGGWIENRDWMYQTNLLDDSEWSSSDLDEAFFRYDFGQFSYPSSGSGSLSEPLINVIGYDEQEANRLSQLYKHINHQILSDPQRLALETIIHCDALWQTSHNLLAIYGLPIEKEQAQALLDKVSFLTP</sequence>
<dbReference type="Proteomes" id="UP000287352">
    <property type="component" value="Unassembled WGS sequence"/>
</dbReference>
<protein>
    <recommendedName>
        <fullName evidence="3">HEAT repeat domain-containing protein</fullName>
    </recommendedName>
</protein>
<reference evidence="2" key="1">
    <citation type="submission" date="2018-12" db="EMBL/GenBank/DDBJ databases">
        <title>Tengunoibacter tsumagoiensis gen. nov., sp. nov., Dictyobacter kobayashii sp. nov., D. alpinus sp. nov., and D. joshuensis sp. nov. and description of Dictyobacteraceae fam. nov. within the order Ktedonobacterales isolated from Tengu-no-mugimeshi.</title>
        <authorList>
            <person name="Wang C.M."/>
            <person name="Zheng Y."/>
            <person name="Sakai Y."/>
            <person name="Toyoda A."/>
            <person name="Minakuchi Y."/>
            <person name="Abe K."/>
            <person name="Yokota A."/>
            <person name="Yabe S."/>
        </authorList>
    </citation>
    <scope>NUCLEOTIDE SEQUENCE [LARGE SCALE GENOMIC DNA]</scope>
    <source>
        <strain evidence="2">Uno3</strain>
    </source>
</reference>
<dbReference type="RefSeq" id="WP_126579915.1">
    <property type="nucleotide sequence ID" value="NZ_BIFR01000001.1"/>
</dbReference>
<evidence type="ECO:0000313" key="1">
    <source>
        <dbReference type="EMBL" id="GCE12280.1"/>
    </source>
</evidence>
<dbReference type="OrthoDB" id="144416at2"/>
<organism evidence="1 2">
    <name type="scientific">Tengunoibacter tsumagoiensis</name>
    <dbReference type="NCBI Taxonomy" id="2014871"/>
    <lineage>
        <taxon>Bacteria</taxon>
        <taxon>Bacillati</taxon>
        <taxon>Chloroflexota</taxon>
        <taxon>Ktedonobacteria</taxon>
        <taxon>Ktedonobacterales</taxon>
        <taxon>Dictyobacteraceae</taxon>
        <taxon>Tengunoibacter</taxon>
    </lineage>
</organism>
<dbReference type="SUPFAM" id="SSF48371">
    <property type="entry name" value="ARM repeat"/>
    <property type="match status" value="1"/>
</dbReference>